<reference evidence="1" key="1">
    <citation type="submission" date="2014-11" db="EMBL/GenBank/DDBJ databases">
        <authorList>
            <person name="Amaro Gonzalez C."/>
        </authorList>
    </citation>
    <scope>NUCLEOTIDE SEQUENCE</scope>
</reference>
<organism evidence="1">
    <name type="scientific">Anguilla anguilla</name>
    <name type="common">European freshwater eel</name>
    <name type="synonym">Muraena anguilla</name>
    <dbReference type="NCBI Taxonomy" id="7936"/>
    <lineage>
        <taxon>Eukaryota</taxon>
        <taxon>Metazoa</taxon>
        <taxon>Chordata</taxon>
        <taxon>Craniata</taxon>
        <taxon>Vertebrata</taxon>
        <taxon>Euteleostomi</taxon>
        <taxon>Actinopterygii</taxon>
        <taxon>Neopterygii</taxon>
        <taxon>Teleostei</taxon>
        <taxon>Anguilliformes</taxon>
        <taxon>Anguillidae</taxon>
        <taxon>Anguilla</taxon>
    </lineage>
</organism>
<proteinExistence type="predicted"/>
<accession>A0A0E9XLK9</accession>
<name>A0A0E9XLK9_ANGAN</name>
<protein>
    <submittedName>
        <fullName evidence="1">Uncharacterized protein</fullName>
    </submittedName>
</protein>
<sequence>MFWMIRMAMHLSKVVLMARKRHWRKWKFLSARKQVPPISLPVQMLEKMGANQHQTMMRLLLWHCETTN</sequence>
<dbReference type="EMBL" id="GBXM01004950">
    <property type="protein sequence ID" value="JAI03628.1"/>
    <property type="molecule type" value="Transcribed_RNA"/>
</dbReference>
<reference evidence="1" key="2">
    <citation type="journal article" date="2015" name="Fish Shellfish Immunol.">
        <title>Early steps in the European eel (Anguilla anguilla)-Vibrio vulnificus interaction in the gills: Role of the RtxA13 toxin.</title>
        <authorList>
            <person name="Callol A."/>
            <person name="Pajuelo D."/>
            <person name="Ebbesson L."/>
            <person name="Teles M."/>
            <person name="MacKenzie S."/>
            <person name="Amaro C."/>
        </authorList>
    </citation>
    <scope>NUCLEOTIDE SEQUENCE</scope>
</reference>
<dbReference type="AlphaFoldDB" id="A0A0E9XLK9"/>
<evidence type="ECO:0000313" key="1">
    <source>
        <dbReference type="EMBL" id="JAI03628.1"/>
    </source>
</evidence>